<keyword evidence="2" id="KW-1185">Reference proteome</keyword>
<evidence type="ECO:0000313" key="1">
    <source>
        <dbReference type="EMBL" id="MBV7275050.1"/>
    </source>
</evidence>
<accession>A0A949U0F5</accession>
<protein>
    <submittedName>
        <fullName evidence="1">Uncharacterized protein</fullName>
    </submittedName>
</protein>
<gene>
    <name evidence="1" type="ORF">I6U48_19300</name>
</gene>
<evidence type="ECO:0000313" key="2">
    <source>
        <dbReference type="Proteomes" id="UP000694308"/>
    </source>
</evidence>
<dbReference type="EMBL" id="JAEEGC010000106">
    <property type="protein sequence ID" value="MBV7275050.1"/>
    <property type="molecule type" value="Genomic_DNA"/>
</dbReference>
<reference evidence="1" key="1">
    <citation type="submission" date="2020-12" db="EMBL/GenBank/DDBJ databases">
        <title>Clostridium thailandense sp. nov., a novel acetogenic bacterium isolated from peat land soil in Thailand.</title>
        <authorList>
            <person name="Chaikitkaew S."/>
            <person name="Birkeland N.K."/>
        </authorList>
    </citation>
    <scope>NUCLEOTIDE SEQUENCE</scope>
    <source>
        <strain evidence="1">PL3</strain>
    </source>
</reference>
<name>A0A949U0F5_9CLOT</name>
<dbReference type="RefSeq" id="WP_218322106.1">
    <property type="nucleotide sequence ID" value="NZ_JAEEGC010000106.1"/>
</dbReference>
<comment type="caution">
    <text evidence="1">The sequence shown here is derived from an EMBL/GenBank/DDBJ whole genome shotgun (WGS) entry which is preliminary data.</text>
</comment>
<proteinExistence type="predicted"/>
<sequence length="138" mass="16059">MSKDKVYKIIIILSLSLCVFLIVKSYNITQKIINNRVKLTSIEKVNNKNDRMKKLNFYNVIEELGSKQKVKINNLVSKDSDKEISTQINVYGDISTVRDILEDIKKKNNYQSVDNIKISRDKNRDISADINMEFIKNN</sequence>
<organism evidence="1 2">
    <name type="scientific">Clostridium thailandense</name>
    <dbReference type="NCBI Taxonomy" id="2794346"/>
    <lineage>
        <taxon>Bacteria</taxon>
        <taxon>Bacillati</taxon>
        <taxon>Bacillota</taxon>
        <taxon>Clostridia</taxon>
        <taxon>Eubacteriales</taxon>
        <taxon>Clostridiaceae</taxon>
        <taxon>Clostridium</taxon>
    </lineage>
</organism>
<dbReference type="Proteomes" id="UP000694308">
    <property type="component" value="Unassembled WGS sequence"/>
</dbReference>
<dbReference type="AlphaFoldDB" id="A0A949U0F5"/>